<sequence length="591" mass="64854">MTPKQIAKICLKKKKNNNSHKCNSNNNNNNHNNNSGSSILSLRACFAVPERKEANIGLSSKVQRLIFTEPRDLVREQPDDLPPIHVFVLQFPLRPLLTVRLSMQLLFPLQSAWHNVRWAIATGTVKIVIILNKRCRQKHLGQPTEQHSTARNSSILTLTCLTKFCISKSALLNSTLQAPSVAIVSSNVSAPVKLIPTPPERVESIKQNIRLSLLNRSIRICRCSTLCPIIGETSHSRTTIAITSRMPSRTESSSEQLSSISDGSVLNSALLYIERRVLVLDFTCRTKAETKAVSSFIDFAALIYNFASPLLLLTVEDFAVSPIFCILAGFSLSGLRQHVPLGYCVYEDFVELLDPLHVHEIYIFQLDNEVAVAAQYQFLRLVYAGQPINVIYATHRRITDDGTTIKCGPQLPFTQAKCASKAIVCIVLPKPISSAKIPLSLRSFIVTNQSRPICWYSRNVCFKRNGTGVTTFVDDNVLPLGCKLSAKAAASLIISSLLLTFASSNKLLRPSASSSSGVFSSSPSSSRSSPSSSESWSSLSSSAVDSSSESLLGFTILPFSIYVPEQNQLPTKPFPREDNPNGLLVGPVPIV</sequence>
<feature type="region of interest" description="Disordered" evidence="1">
    <location>
        <begin position="510"/>
        <end position="533"/>
    </location>
</feature>
<feature type="compositionally biased region" description="Low complexity" evidence="1">
    <location>
        <begin position="511"/>
        <end position="533"/>
    </location>
</feature>
<accession>A0A1B0B5V5</accession>
<evidence type="ECO:0000313" key="2">
    <source>
        <dbReference type="EnsemblMetazoa" id="GPPI019916-PA"/>
    </source>
</evidence>
<dbReference type="EnsemblMetazoa" id="GPPI019916-RA">
    <property type="protein sequence ID" value="GPPI019916-PA"/>
    <property type="gene ID" value="GPPI019916"/>
</dbReference>
<name>A0A1B0B5V5_9MUSC</name>
<organism evidence="2 3">
    <name type="scientific">Glossina palpalis gambiensis</name>
    <dbReference type="NCBI Taxonomy" id="67801"/>
    <lineage>
        <taxon>Eukaryota</taxon>
        <taxon>Metazoa</taxon>
        <taxon>Ecdysozoa</taxon>
        <taxon>Arthropoda</taxon>
        <taxon>Hexapoda</taxon>
        <taxon>Insecta</taxon>
        <taxon>Pterygota</taxon>
        <taxon>Neoptera</taxon>
        <taxon>Endopterygota</taxon>
        <taxon>Diptera</taxon>
        <taxon>Brachycera</taxon>
        <taxon>Muscomorpha</taxon>
        <taxon>Hippoboscoidea</taxon>
        <taxon>Glossinidae</taxon>
        <taxon>Glossina</taxon>
    </lineage>
</organism>
<dbReference type="AlphaFoldDB" id="A0A1B0B5V5"/>
<dbReference type="EMBL" id="JXJN01008888">
    <property type="status" value="NOT_ANNOTATED_CDS"/>
    <property type="molecule type" value="Genomic_DNA"/>
</dbReference>
<reference evidence="3" key="1">
    <citation type="submission" date="2015-01" db="EMBL/GenBank/DDBJ databases">
        <authorList>
            <person name="Aksoy S."/>
            <person name="Warren W."/>
            <person name="Wilson R.K."/>
        </authorList>
    </citation>
    <scope>NUCLEOTIDE SEQUENCE [LARGE SCALE GENOMIC DNA]</scope>
    <source>
        <strain evidence="3">IAEA</strain>
    </source>
</reference>
<dbReference type="VEuPathDB" id="VectorBase:GPPI019916"/>
<evidence type="ECO:0000313" key="3">
    <source>
        <dbReference type="Proteomes" id="UP000092460"/>
    </source>
</evidence>
<reference evidence="2" key="2">
    <citation type="submission" date="2020-05" db="UniProtKB">
        <authorList>
            <consortium name="EnsemblMetazoa"/>
        </authorList>
    </citation>
    <scope>IDENTIFICATION</scope>
    <source>
        <strain evidence="2">IAEA</strain>
    </source>
</reference>
<feature type="region of interest" description="Disordered" evidence="1">
    <location>
        <begin position="570"/>
        <end position="591"/>
    </location>
</feature>
<keyword evidence="3" id="KW-1185">Reference proteome</keyword>
<protein>
    <submittedName>
        <fullName evidence="2">Uncharacterized protein</fullName>
    </submittedName>
</protein>
<dbReference type="Proteomes" id="UP000092460">
    <property type="component" value="Unassembled WGS sequence"/>
</dbReference>
<evidence type="ECO:0000256" key="1">
    <source>
        <dbReference type="SAM" id="MobiDB-lite"/>
    </source>
</evidence>
<proteinExistence type="predicted"/>